<keyword evidence="1 2" id="KW-0103">Bromodomain</keyword>
<dbReference type="InterPro" id="IPR036427">
    <property type="entry name" value="Bromodomain-like_sf"/>
</dbReference>
<dbReference type="InterPro" id="IPR001487">
    <property type="entry name" value="Bromodomain"/>
</dbReference>
<feature type="region of interest" description="Disordered" evidence="3">
    <location>
        <begin position="562"/>
        <end position="627"/>
    </location>
</feature>
<reference evidence="5 6" key="1">
    <citation type="journal article" date="2018" name="PLoS Genet.">
        <title>Population sequencing reveals clonal diversity and ancestral inbreeding in the grapevine cultivar Chardonnay.</title>
        <authorList>
            <person name="Roach M.J."/>
            <person name="Johnson D.L."/>
            <person name="Bohlmann J."/>
            <person name="van Vuuren H.J."/>
            <person name="Jones S.J."/>
            <person name="Pretorius I.S."/>
            <person name="Schmidt S.A."/>
            <person name="Borneman A.R."/>
        </authorList>
    </citation>
    <scope>NUCLEOTIDE SEQUENCE [LARGE SCALE GENOMIC DNA]</scope>
    <source>
        <strain evidence="6">cv. Chardonnay</strain>
        <tissue evidence="5">Leaf</tissue>
    </source>
</reference>
<dbReference type="PROSITE" id="PS50014">
    <property type="entry name" value="BROMODOMAIN_2"/>
    <property type="match status" value="1"/>
</dbReference>
<dbReference type="PANTHER" id="PTHR22881:SF42">
    <property type="entry name" value="DNA-BINDING BROMODOMAIN-CONTAINING PROTEIN"/>
    <property type="match status" value="1"/>
</dbReference>
<dbReference type="AlphaFoldDB" id="A0A438DXL6"/>
<feature type="region of interest" description="Disordered" evidence="3">
    <location>
        <begin position="1"/>
        <end position="170"/>
    </location>
</feature>
<dbReference type="Pfam" id="PF00439">
    <property type="entry name" value="Bromodomain"/>
    <property type="match status" value="1"/>
</dbReference>
<evidence type="ECO:0000313" key="5">
    <source>
        <dbReference type="EMBL" id="RVW40224.1"/>
    </source>
</evidence>
<dbReference type="EMBL" id="QGNW01001463">
    <property type="protein sequence ID" value="RVW40224.1"/>
    <property type="molecule type" value="Genomic_DNA"/>
</dbReference>
<dbReference type="CDD" id="cd04369">
    <property type="entry name" value="Bromodomain"/>
    <property type="match status" value="1"/>
</dbReference>
<feature type="compositionally biased region" description="Polar residues" evidence="3">
    <location>
        <begin position="921"/>
        <end position="941"/>
    </location>
</feature>
<feature type="region of interest" description="Disordered" evidence="3">
    <location>
        <begin position="895"/>
        <end position="947"/>
    </location>
</feature>
<comment type="caution">
    <text evidence="5">The sequence shown here is derived from an EMBL/GenBank/DDBJ whole genome shotgun (WGS) entry which is preliminary data.</text>
</comment>
<dbReference type="InterPro" id="IPR051831">
    <property type="entry name" value="Bromodomain_contain_prot"/>
</dbReference>
<evidence type="ECO:0000256" key="2">
    <source>
        <dbReference type="PROSITE-ProRule" id="PRU00035"/>
    </source>
</evidence>
<evidence type="ECO:0000259" key="4">
    <source>
        <dbReference type="PROSITE" id="PS50014"/>
    </source>
</evidence>
<feature type="compositionally biased region" description="Acidic residues" evidence="3">
    <location>
        <begin position="117"/>
        <end position="141"/>
    </location>
</feature>
<sequence length="947" mass="104876">MVQIVKRKKKGRPSKSDLARRSTAEGAQPERDLRRSHRRRSVRYNIDYDDFVDDDDEDEEDERRREKKLKLVLKLPHSESAGESAPSGTRRDENESGVSASSSEYGNKPLKKRRIDGEEDDDDGDGGHDDDDDDEVNDCTDLEAGKCEERGRKADSKGMDSVLGTPAEVSSGIPLPDKKSLELILDKLQKKDIYGVYAEPVDPEELPDYHDVIEHPMDFTTVRKKLGNGSYRTFEEFEDALFLGMEEGSLKSDVFLICTNAMQYNAPDTIYHKQARAIQELARKKFQKLRIDIGRSEKELKSERSEKELKSERSEKELKPERFEKELKSERSEKELKPERSEKDLKSEQKMRSNPLVKKQIKKPIFRTAQEPVGSDFLSGATLATMGDVQNGFNATQAGGCERPSNVDGLIIESNPSQIDNNLEKAEELFSGKGLLSKFGRKPFVVDENRRATYSISNQPIVGSETIFNTFEAEAKQLVAVGLHADHSYARSLARFAATLGPVAWKVASQRIEQALPVGSKFGRGWVGEFEPLPTPVLMLETRIQKEPFLVPKLQHNAVLRKDEKISKPPVPAKEHSVSGPTLEGKQSLFCPASAPTTERKQPLFGSAGTKSTPPVNTGNQQQNPLSRNFTQPEKKVLKQVELNCPPSASQNHADLVSEKQLLNGSEAATPRSMEAVSRSRNILQSLPFKLPDTNGVVAGGLTNGKPSSRIDGNKMIGSASDTVPSQLARVPTYLPHGAEQGLSDPVQLMRKLAEKAQKQQKSSNHSPVDSPPAMPSIPSPRSDSSNAAATAARAWMSIGAGGFKPVAENSITPKNHISADSLYNPTRELHPQVTRFRGEFPVSGGMHFQSEKNSFPLQAFVPQPVRIGEAQFQNRPVIFPQLVTADLSRFQMQSPWQGLNPNTQPRHRQETLPPDLNIGFQPSGSPVRQSSGVLVDSQQPDLALQL</sequence>
<dbReference type="SMART" id="SM00297">
    <property type="entry name" value="BROMO"/>
    <property type="match status" value="1"/>
</dbReference>
<feature type="compositionally biased region" description="Basic and acidic residues" evidence="3">
    <location>
        <begin position="300"/>
        <end position="351"/>
    </location>
</feature>
<feature type="compositionally biased region" description="Acidic residues" evidence="3">
    <location>
        <begin position="47"/>
        <end position="61"/>
    </location>
</feature>
<gene>
    <name evidence="5" type="primary">BRPF3_1</name>
    <name evidence="5" type="ORF">CK203_078363</name>
</gene>
<evidence type="ECO:0000256" key="1">
    <source>
        <dbReference type="ARBA" id="ARBA00023117"/>
    </source>
</evidence>
<dbReference type="PRINTS" id="PR00503">
    <property type="entry name" value="BROMODOMAIN"/>
</dbReference>
<feature type="compositionally biased region" description="Polar residues" evidence="3">
    <location>
        <begin position="895"/>
        <end position="905"/>
    </location>
</feature>
<feature type="compositionally biased region" description="Basic residues" evidence="3">
    <location>
        <begin position="1"/>
        <end position="13"/>
    </location>
</feature>
<feature type="compositionally biased region" description="Pro residues" evidence="3">
    <location>
        <begin position="770"/>
        <end position="779"/>
    </location>
</feature>
<accession>A0A438DXL6</accession>
<feature type="compositionally biased region" description="Polar residues" evidence="3">
    <location>
        <begin position="609"/>
        <end position="627"/>
    </location>
</feature>
<dbReference type="Gene3D" id="1.20.920.10">
    <property type="entry name" value="Bromodomain-like"/>
    <property type="match status" value="1"/>
</dbReference>
<evidence type="ECO:0000313" key="6">
    <source>
        <dbReference type="Proteomes" id="UP000288805"/>
    </source>
</evidence>
<dbReference type="Proteomes" id="UP000288805">
    <property type="component" value="Unassembled WGS sequence"/>
</dbReference>
<evidence type="ECO:0000256" key="3">
    <source>
        <dbReference type="SAM" id="MobiDB-lite"/>
    </source>
</evidence>
<feature type="compositionally biased region" description="Basic and acidic residues" evidence="3">
    <location>
        <begin position="562"/>
        <end position="577"/>
    </location>
</feature>
<name>A0A438DXL6_VITVI</name>
<feature type="compositionally biased region" description="Basic and acidic residues" evidence="3">
    <location>
        <begin position="14"/>
        <end position="33"/>
    </location>
</feature>
<feature type="domain" description="Bromo" evidence="4">
    <location>
        <begin position="189"/>
        <end position="272"/>
    </location>
</feature>
<feature type="region of interest" description="Disordered" evidence="3">
    <location>
        <begin position="753"/>
        <end position="789"/>
    </location>
</feature>
<proteinExistence type="predicted"/>
<feature type="compositionally biased region" description="Polar residues" evidence="3">
    <location>
        <begin position="96"/>
        <end position="105"/>
    </location>
</feature>
<dbReference type="SUPFAM" id="SSF47370">
    <property type="entry name" value="Bromodomain"/>
    <property type="match status" value="1"/>
</dbReference>
<protein>
    <submittedName>
        <fullName evidence="5">Bromodomain and PHD finger-containing protein 3</fullName>
    </submittedName>
</protein>
<feature type="compositionally biased region" description="Basic and acidic residues" evidence="3">
    <location>
        <begin position="143"/>
        <end position="158"/>
    </location>
</feature>
<feature type="region of interest" description="Disordered" evidence="3">
    <location>
        <begin position="300"/>
        <end position="363"/>
    </location>
</feature>
<dbReference type="PANTHER" id="PTHR22881">
    <property type="entry name" value="BROMODOMAIN CONTAINING PROTEIN"/>
    <property type="match status" value="1"/>
</dbReference>
<organism evidence="5 6">
    <name type="scientific">Vitis vinifera</name>
    <name type="common">Grape</name>
    <dbReference type="NCBI Taxonomy" id="29760"/>
    <lineage>
        <taxon>Eukaryota</taxon>
        <taxon>Viridiplantae</taxon>
        <taxon>Streptophyta</taxon>
        <taxon>Embryophyta</taxon>
        <taxon>Tracheophyta</taxon>
        <taxon>Spermatophyta</taxon>
        <taxon>Magnoliopsida</taxon>
        <taxon>eudicotyledons</taxon>
        <taxon>Gunneridae</taxon>
        <taxon>Pentapetalae</taxon>
        <taxon>rosids</taxon>
        <taxon>Vitales</taxon>
        <taxon>Vitaceae</taxon>
        <taxon>Viteae</taxon>
        <taxon>Vitis</taxon>
    </lineage>
</organism>